<feature type="compositionally biased region" description="Acidic residues" evidence="1">
    <location>
        <begin position="91"/>
        <end position="129"/>
    </location>
</feature>
<name>A0A6L2MLK5_TANCI</name>
<dbReference type="EMBL" id="BKCJ010006645">
    <property type="protein sequence ID" value="GEU73214.1"/>
    <property type="molecule type" value="Genomic_DNA"/>
</dbReference>
<protein>
    <submittedName>
        <fullName evidence="2">Uncharacterized protein</fullName>
    </submittedName>
</protein>
<sequence>MSDLECYGLNIYTGTLLVPEQALLLSEYVPEPVYPEYLVLSNDDIPVEYQPLPADASPTALSPGYIADSDSKEDLEKDTEDDPKEDLVDYPADEGDGEEEEESSEDDADDEDEDEASEEEDDDEEEEDERLAPADSSIVPIDDPVPSAEDTEAFETYESAPTCYTPEIDMKDGRLVPGQMPNLFALPTSHNAWPFMMKFTLVVEK</sequence>
<proteinExistence type="predicted"/>
<organism evidence="2">
    <name type="scientific">Tanacetum cinerariifolium</name>
    <name type="common">Dalmatian daisy</name>
    <name type="synonym">Chrysanthemum cinerariifolium</name>
    <dbReference type="NCBI Taxonomy" id="118510"/>
    <lineage>
        <taxon>Eukaryota</taxon>
        <taxon>Viridiplantae</taxon>
        <taxon>Streptophyta</taxon>
        <taxon>Embryophyta</taxon>
        <taxon>Tracheophyta</taxon>
        <taxon>Spermatophyta</taxon>
        <taxon>Magnoliopsida</taxon>
        <taxon>eudicotyledons</taxon>
        <taxon>Gunneridae</taxon>
        <taxon>Pentapetalae</taxon>
        <taxon>asterids</taxon>
        <taxon>campanulids</taxon>
        <taxon>Asterales</taxon>
        <taxon>Asteraceae</taxon>
        <taxon>Asteroideae</taxon>
        <taxon>Anthemideae</taxon>
        <taxon>Anthemidinae</taxon>
        <taxon>Tanacetum</taxon>
    </lineage>
</organism>
<feature type="region of interest" description="Disordered" evidence="1">
    <location>
        <begin position="50"/>
        <end position="166"/>
    </location>
</feature>
<evidence type="ECO:0000313" key="2">
    <source>
        <dbReference type="EMBL" id="GEU73214.1"/>
    </source>
</evidence>
<evidence type="ECO:0000256" key="1">
    <source>
        <dbReference type="SAM" id="MobiDB-lite"/>
    </source>
</evidence>
<dbReference type="AlphaFoldDB" id="A0A6L2MLK5"/>
<accession>A0A6L2MLK5</accession>
<gene>
    <name evidence="2" type="ORF">Tci_045192</name>
</gene>
<reference evidence="2" key="1">
    <citation type="journal article" date="2019" name="Sci. Rep.">
        <title>Draft genome of Tanacetum cinerariifolium, the natural source of mosquito coil.</title>
        <authorList>
            <person name="Yamashiro T."/>
            <person name="Shiraishi A."/>
            <person name="Satake H."/>
            <person name="Nakayama K."/>
        </authorList>
    </citation>
    <scope>NUCLEOTIDE SEQUENCE</scope>
</reference>
<comment type="caution">
    <text evidence="2">The sequence shown here is derived from an EMBL/GenBank/DDBJ whole genome shotgun (WGS) entry which is preliminary data.</text>
</comment>